<feature type="compositionally biased region" description="Acidic residues" evidence="1">
    <location>
        <begin position="246"/>
        <end position="269"/>
    </location>
</feature>
<gene>
    <name evidence="2" type="ORF">A2U01_0004665</name>
</gene>
<evidence type="ECO:0000313" key="3">
    <source>
        <dbReference type="Proteomes" id="UP000265520"/>
    </source>
</evidence>
<dbReference type="CDD" id="cd00303">
    <property type="entry name" value="retropepsin_like"/>
    <property type="match status" value="1"/>
</dbReference>
<protein>
    <submittedName>
        <fullName evidence="2">Uncharacterized protein</fullName>
    </submittedName>
</protein>
<dbReference type="InterPro" id="IPR021109">
    <property type="entry name" value="Peptidase_aspartic_dom_sf"/>
</dbReference>
<evidence type="ECO:0000313" key="2">
    <source>
        <dbReference type="EMBL" id="MCH83839.1"/>
    </source>
</evidence>
<dbReference type="AlphaFoldDB" id="A0A392M9F8"/>
<evidence type="ECO:0000256" key="1">
    <source>
        <dbReference type="SAM" id="MobiDB-lite"/>
    </source>
</evidence>
<sequence length="314" mass="35794">PTATKTTPLEEAINQFVKISQTNFENMQSTVADVQTQLGQLSRLITNILKNSNVDAPTKEVCKAVGKRMEKIERKTQEKEAIEFKIFKKWFKKIEITLEDAYRAFLNEMEELHEKELRSKLPPKLPDPGKFTIPCSINRVNIEEALLDLGSSINLMPLTLVKKYNMGRITISNKVELLMANKSIVNATGIIEDVLVKVNDLTFPVDFVVMDIDLADEKDIILGRPFLATSHACINMKLGKLKIEMNDEEEESSESEDTSSEESNEETEISDTGNHTDDDYLEREADELRRLLYNIKSRDTTTLKIYRATMREGI</sequence>
<dbReference type="EMBL" id="LXQA010005838">
    <property type="protein sequence ID" value="MCH83839.1"/>
    <property type="molecule type" value="Genomic_DNA"/>
</dbReference>
<dbReference type="PANTHER" id="PTHR33067:SF9">
    <property type="entry name" value="RNA-DIRECTED DNA POLYMERASE"/>
    <property type="match status" value="1"/>
</dbReference>
<dbReference type="Gene3D" id="2.40.70.10">
    <property type="entry name" value="Acid Proteases"/>
    <property type="match status" value="1"/>
</dbReference>
<accession>A0A392M9F8</accession>
<proteinExistence type="predicted"/>
<dbReference type="PANTHER" id="PTHR33067">
    <property type="entry name" value="RNA-DIRECTED DNA POLYMERASE-RELATED"/>
    <property type="match status" value="1"/>
</dbReference>
<name>A0A392M9F8_9FABA</name>
<reference evidence="2 3" key="1">
    <citation type="journal article" date="2018" name="Front. Plant Sci.">
        <title>Red Clover (Trifolium pratense) and Zigzag Clover (T. medium) - A Picture of Genomic Similarities and Differences.</title>
        <authorList>
            <person name="Dluhosova J."/>
            <person name="Istvanek J."/>
            <person name="Nedelnik J."/>
            <person name="Repkova J."/>
        </authorList>
    </citation>
    <scope>NUCLEOTIDE SEQUENCE [LARGE SCALE GENOMIC DNA]</scope>
    <source>
        <strain evidence="3">cv. 10/8</strain>
        <tissue evidence="2">Leaf</tissue>
    </source>
</reference>
<organism evidence="2 3">
    <name type="scientific">Trifolium medium</name>
    <dbReference type="NCBI Taxonomy" id="97028"/>
    <lineage>
        <taxon>Eukaryota</taxon>
        <taxon>Viridiplantae</taxon>
        <taxon>Streptophyta</taxon>
        <taxon>Embryophyta</taxon>
        <taxon>Tracheophyta</taxon>
        <taxon>Spermatophyta</taxon>
        <taxon>Magnoliopsida</taxon>
        <taxon>eudicotyledons</taxon>
        <taxon>Gunneridae</taxon>
        <taxon>Pentapetalae</taxon>
        <taxon>rosids</taxon>
        <taxon>fabids</taxon>
        <taxon>Fabales</taxon>
        <taxon>Fabaceae</taxon>
        <taxon>Papilionoideae</taxon>
        <taxon>50 kb inversion clade</taxon>
        <taxon>NPAAA clade</taxon>
        <taxon>Hologalegina</taxon>
        <taxon>IRL clade</taxon>
        <taxon>Trifolieae</taxon>
        <taxon>Trifolium</taxon>
    </lineage>
</organism>
<feature type="non-terminal residue" evidence="2">
    <location>
        <position position="1"/>
    </location>
</feature>
<dbReference type="Proteomes" id="UP000265520">
    <property type="component" value="Unassembled WGS sequence"/>
</dbReference>
<keyword evidence="3" id="KW-1185">Reference proteome</keyword>
<dbReference type="SUPFAM" id="SSF50630">
    <property type="entry name" value="Acid proteases"/>
    <property type="match status" value="1"/>
</dbReference>
<comment type="caution">
    <text evidence="2">The sequence shown here is derived from an EMBL/GenBank/DDBJ whole genome shotgun (WGS) entry which is preliminary data.</text>
</comment>
<dbReference type="Pfam" id="PF13650">
    <property type="entry name" value="Asp_protease_2"/>
    <property type="match status" value="1"/>
</dbReference>
<feature type="region of interest" description="Disordered" evidence="1">
    <location>
        <begin position="246"/>
        <end position="281"/>
    </location>
</feature>